<keyword evidence="4 7" id="KW-0812">Transmembrane</keyword>
<name>A0A5J5J167_9MICO</name>
<feature type="domain" description="ABC transmembrane type-1" evidence="8">
    <location>
        <begin position="103"/>
        <end position="283"/>
    </location>
</feature>
<dbReference type="GO" id="GO:0005886">
    <property type="term" value="C:plasma membrane"/>
    <property type="evidence" value="ECO:0007669"/>
    <property type="project" value="UniProtKB-SubCell"/>
</dbReference>
<keyword evidence="2 7" id="KW-0813">Transport</keyword>
<feature type="transmembrane region" description="Helical" evidence="7">
    <location>
        <begin position="264"/>
        <end position="283"/>
    </location>
</feature>
<dbReference type="CDD" id="cd06261">
    <property type="entry name" value="TM_PBP2"/>
    <property type="match status" value="1"/>
</dbReference>
<keyword evidence="5 7" id="KW-1133">Transmembrane helix</keyword>
<comment type="similarity">
    <text evidence="7">Belongs to the binding-protein-dependent transport system permease family.</text>
</comment>
<comment type="caution">
    <text evidence="9">The sequence shown here is derived from an EMBL/GenBank/DDBJ whole genome shotgun (WGS) entry which is preliminary data.</text>
</comment>
<dbReference type="Gene3D" id="1.10.3720.10">
    <property type="entry name" value="MetI-like"/>
    <property type="match status" value="1"/>
</dbReference>
<keyword evidence="6 7" id="KW-0472">Membrane</keyword>
<dbReference type="InterPro" id="IPR035906">
    <property type="entry name" value="MetI-like_sf"/>
</dbReference>
<comment type="subcellular location">
    <subcellularLocation>
        <location evidence="1 7">Cell membrane</location>
        <topology evidence="1 7">Multi-pass membrane protein</topology>
    </subcellularLocation>
</comment>
<evidence type="ECO:0000256" key="1">
    <source>
        <dbReference type="ARBA" id="ARBA00004651"/>
    </source>
</evidence>
<dbReference type="Pfam" id="PF00528">
    <property type="entry name" value="BPD_transp_1"/>
    <property type="match status" value="1"/>
</dbReference>
<evidence type="ECO:0000259" key="8">
    <source>
        <dbReference type="PROSITE" id="PS50928"/>
    </source>
</evidence>
<feature type="transmembrane region" description="Helical" evidence="7">
    <location>
        <begin position="218"/>
        <end position="244"/>
    </location>
</feature>
<dbReference type="SUPFAM" id="SSF161098">
    <property type="entry name" value="MetI-like"/>
    <property type="match status" value="1"/>
</dbReference>
<sequence>MTVIGTTDARPDARATDVQIATLIPSVRRRRRGGEPSRSLVLSIQVAVIALFLAAWEWLPTIPAISQNILVLNSDYVSSPSLVIARVGELMFGEGSAVLWSALGTTLLGTFYGLVVGTLVGTIGGLLLSQNPFAAQVARPYIALLNAIPLIAFLPIIVVIFGISITATSVAAGLLVVCLVFFNALEGGMSVRSEILSNSTLLGAGPGSIMLRVRFPYVLAWVLAVLPAAMSFALVGVVATEFMVGVPGIGQLITLALSFDDTTLTIALAVILGLTGVVLYAVLTEVQRRAMHWWGK</sequence>
<feature type="transmembrane region" description="Helical" evidence="7">
    <location>
        <begin position="39"/>
        <end position="59"/>
    </location>
</feature>
<dbReference type="Proteomes" id="UP000325827">
    <property type="component" value="Unassembled WGS sequence"/>
</dbReference>
<dbReference type="OrthoDB" id="7274389at2"/>
<gene>
    <name evidence="9" type="ORF">F6B43_09760</name>
</gene>
<dbReference type="EMBL" id="VYSA01000002">
    <property type="protein sequence ID" value="KAA9107724.1"/>
    <property type="molecule type" value="Genomic_DNA"/>
</dbReference>
<evidence type="ECO:0000256" key="5">
    <source>
        <dbReference type="ARBA" id="ARBA00022989"/>
    </source>
</evidence>
<feature type="transmembrane region" description="Helical" evidence="7">
    <location>
        <begin position="109"/>
        <end position="129"/>
    </location>
</feature>
<dbReference type="PANTHER" id="PTHR30151:SF20">
    <property type="entry name" value="ABC TRANSPORTER PERMEASE PROTEIN HI_0355-RELATED"/>
    <property type="match status" value="1"/>
</dbReference>
<evidence type="ECO:0000313" key="10">
    <source>
        <dbReference type="Proteomes" id="UP000325827"/>
    </source>
</evidence>
<evidence type="ECO:0000313" key="9">
    <source>
        <dbReference type="EMBL" id="KAA9107724.1"/>
    </source>
</evidence>
<evidence type="ECO:0000256" key="4">
    <source>
        <dbReference type="ARBA" id="ARBA00022692"/>
    </source>
</evidence>
<evidence type="ECO:0000256" key="3">
    <source>
        <dbReference type="ARBA" id="ARBA00022475"/>
    </source>
</evidence>
<evidence type="ECO:0000256" key="2">
    <source>
        <dbReference type="ARBA" id="ARBA00022448"/>
    </source>
</evidence>
<organism evidence="9 10">
    <name type="scientific">Microbacterium rhizomatis</name>
    <dbReference type="NCBI Taxonomy" id="1631477"/>
    <lineage>
        <taxon>Bacteria</taxon>
        <taxon>Bacillati</taxon>
        <taxon>Actinomycetota</taxon>
        <taxon>Actinomycetes</taxon>
        <taxon>Micrococcales</taxon>
        <taxon>Microbacteriaceae</taxon>
        <taxon>Microbacterium</taxon>
    </lineage>
</organism>
<dbReference type="InterPro" id="IPR000515">
    <property type="entry name" value="MetI-like"/>
</dbReference>
<dbReference type="GO" id="GO:0055085">
    <property type="term" value="P:transmembrane transport"/>
    <property type="evidence" value="ECO:0007669"/>
    <property type="project" value="InterPro"/>
</dbReference>
<accession>A0A5J5J167</accession>
<proteinExistence type="inferred from homology"/>
<feature type="transmembrane region" description="Helical" evidence="7">
    <location>
        <begin position="141"/>
        <end position="161"/>
    </location>
</feature>
<dbReference type="PROSITE" id="PS50928">
    <property type="entry name" value="ABC_TM1"/>
    <property type="match status" value="1"/>
</dbReference>
<dbReference type="PANTHER" id="PTHR30151">
    <property type="entry name" value="ALKANE SULFONATE ABC TRANSPORTER-RELATED, MEMBRANE SUBUNIT"/>
    <property type="match status" value="1"/>
</dbReference>
<reference evidence="10" key="1">
    <citation type="submission" date="2019-09" db="EMBL/GenBank/DDBJ databases">
        <title>Mumia zhuanghuii sp. nov. isolated from the intestinal contents of plateau pika (Ochotona curzoniae) in the Qinghai-Tibet plateau of China.</title>
        <authorList>
            <person name="Tian Z."/>
        </authorList>
    </citation>
    <scope>NUCLEOTIDE SEQUENCE [LARGE SCALE GENOMIC DNA]</scope>
    <source>
        <strain evidence="10">JCM 30598</strain>
    </source>
</reference>
<keyword evidence="3" id="KW-1003">Cell membrane</keyword>
<dbReference type="AlphaFoldDB" id="A0A5J5J167"/>
<evidence type="ECO:0000256" key="6">
    <source>
        <dbReference type="ARBA" id="ARBA00023136"/>
    </source>
</evidence>
<keyword evidence="10" id="KW-1185">Reference proteome</keyword>
<evidence type="ECO:0000256" key="7">
    <source>
        <dbReference type="RuleBase" id="RU363032"/>
    </source>
</evidence>
<protein>
    <submittedName>
        <fullName evidence="9">ABC transporter permease subunit</fullName>
    </submittedName>
</protein>
<feature type="transmembrane region" description="Helical" evidence="7">
    <location>
        <begin position="167"/>
        <end position="185"/>
    </location>
</feature>
<dbReference type="RefSeq" id="WP_150448759.1">
    <property type="nucleotide sequence ID" value="NZ_VYSA01000002.1"/>
</dbReference>